<dbReference type="InterPro" id="IPR045584">
    <property type="entry name" value="Pilin-like"/>
</dbReference>
<dbReference type="Pfam" id="PF07963">
    <property type="entry name" value="N_methyl"/>
    <property type="match status" value="1"/>
</dbReference>
<keyword evidence="1" id="KW-0812">Transmembrane</keyword>
<protein>
    <submittedName>
        <fullName evidence="2">Prepilin-type N-terminal cleavage/methylation domain-containing protein</fullName>
    </submittedName>
</protein>
<gene>
    <name evidence="2" type="ORF">OCL06_08765</name>
</gene>
<dbReference type="Gene3D" id="3.30.700.10">
    <property type="entry name" value="Glycoprotein, Type 4 Pilin"/>
    <property type="match status" value="1"/>
</dbReference>
<evidence type="ECO:0000313" key="2">
    <source>
        <dbReference type="EMBL" id="MCU7554689.1"/>
    </source>
</evidence>
<organism evidence="2 3">
    <name type="scientific">Alteromonas salexigens</name>
    <dbReference type="NCBI Taxonomy" id="2982530"/>
    <lineage>
        <taxon>Bacteria</taxon>
        <taxon>Pseudomonadati</taxon>
        <taxon>Pseudomonadota</taxon>
        <taxon>Gammaproteobacteria</taxon>
        <taxon>Alteromonadales</taxon>
        <taxon>Alteromonadaceae</taxon>
        <taxon>Alteromonas/Salinimonas group</taxon>
        <taxon>Alteromonas</taxon>
    </lineage>
</organism>
<reference evidence="3" key="1">
    <citation type="submission" date="2023-07" db="EMBL/GenBank/DDBJ databases">
        <title>Study on multiphase classification of strain Alteromonas salexigens isolated from the Yellow Sea.</title>
        <authorList>
            <person name="Sun L."/>
        </authorList>
    </citation>
    <scope>NUCLEOTIDE SEQUENCE [LARGE SCALE GENOMIC DNA]</scope>
    <source>
        <strain evidence="3">ASW11-19</strain>
    </source>
</reference>
<sequence length="186" mass="20152">MKPATGLSHQCKFSQQVGFTLIELVVTLLVIAVIAVTAAARFQDNTGYTEYTLQQRLISSLRHMQYRAMQDDRAGFCYQLVFQNGSSPAFGPSTSNYSAGQESSSCSLSIALRAPDYLQANSAEISGESVTMATREGRGQITFMGFTNLGRPLTNNFNCLSGCEVTFTGADTASVCVEREGFIYAC</sequence>
<comment type="caution">
    <text evidence="2">The sequence shown here is derived from an EMBL/GenBank/DDBJ whole genome shotgun (WGS) entry which is preliminary data.</text>
</comment>
<keyword evidence="1" id="KW-1133">Transmembrane helix</keyword>
<dbReference type="Proteomes" id="UP001209257">
    <property type="component" value="Unassembled WGS sequence"/>
</dbReference>
<evidence type="ECO:0000313" key="3">
    <source>
        <dbReference type="Proteomes" id="UP001209257"/>
    </source>
</evidence>
<name>A0ABT2VN65_9ALTE</name>
<dbReference type="RefSeq" id="WP_262993556.1">
    <property type="nucleotide sequence ID" value="NZ_JAOTJC010000007.1"/>
</dbReference>
<keyword evidence="3" id="KW-1185">Reference proteome</keyword>
<proteinExistence type="predicted"/>
<dbReference type="InterPro" id="IPR012902">
    <property type="entry name" value="N_methyl_site"/>
</dbReference>
<accession>A0ABT2VN65</accession>
<feature type="transmembrane region" description="Helical" evidence="1">
    <location>
        <begin position="21"/>
        <end position="40"/>
    </location>
</feature>
<dbReference type="SUPFAM" id="SSF54523">
    <property type="entry name" value="Pili subunits"/>
    <property type="match status" value="1"/>
</dbReference>
<dbReference type="EMBL" id="JAOTJC010000007">
    <property type="protein sequence ID" value="MCU7554689.1"/>
    <property type="molecule type" value="Genomic_DNA"/>
</dbReference>
<dbReference type="NCBIfam" id="TIGR02532">
    <property type="entry name" value="IV_pilin_GFxxxE"/>
    <property type="match status" value="1"/>
</dbReference>
<evidence type="ECO:0000256" key="1">
    <source>
        <dbReference type="SAM" id="Phobius"/>
    </source>
</evidence>
<keyword evidence="1" id="KW-0472">Membrane</keyword>